<evidence type="ECO:0000256" key="6">
    <source>
        <dbReference type="SAM" id="SignalP"/>
    </source>
</evidence>
<dbReference type="InterPro" id="IPR050682">
    <property type="entry name" value="ModA/WtpA"/>
</dbReference>
<dbReference type="STRING" id="1196324.A374_01319"/>
<dbReference type="PANTHER" id="PTHR30632:SF0">
    <property type="entry name" value="SULFATE-BINDING PROTEIN"/>
    <property type="match status" value="1"/>
</dbReference>
<dbReference type="RefSeq" id="WP_007200368.1">
    <property type="nucleotide sequence ID" value="NZ_AKKV01000009.1"/>
</dbReference>
<evidence type="ECO:0000256" key="2">
    <source>
        <dbReference type="ARBA" id="ARBA00022505"/>
    </source>
</evidence>
<dbReference type="PIRSF" id="PIRSF004846">
    <property type="entry name" value="ModA"/>
    <property type="match status" value="1"/>
</dbReference>
<reference evidence="7 8" key="1">
    <citation type="journal article" date="2012" name="J. Bacteriol.">
        <title>Genome of Bacillus macauensis ZFHKF-1, a Long-Chain-Forming Bacterium.</title>
        <authorList>
            <person name="Cai L."/>
            <person name="Zhang T."/>
        </authorList>
    </citation>
    <scope>NUCLEOTIDE SEQUENCE [LARGE SCALE GENOMIC DNA]</scope>
    <source>
        <strain evidence="7 8">ZFHKF-1</strain>
    </source>
</reference>
<comment type="caution">
    <text evidence="7">The sequence shown here is derived from an EMBL/GenBank/DDBJ whole genome shotgun (WGS) entry which is preliminary data.</text>
</comment>
<keyword evidence="4 6" id="KW-0732">Signal</keyword>
<dbReference type="EMBL" id="AKKV01000009">
    <property type="protein sequence ID" value="EIT87239.1"/>
    <property type="molecule type" value="Genomic_DNA"/>
</dbReference>
<evidence type="ECO:0000313" key="7">
    <source>
        <dbReference type="EMBL" id="EIT87239.1"/>
    </source>
</evidence>
<dbReference type="InterPro" id="IPR041879">
    <property type="entry name" value="YvgL-like_PBP2"/>
</dbReference>
<dbReference type="PANTHER" id="PTHR30632">
    <property type="entry name" value="MOLYBDATE-BINDING PERIPLASMIC PROTEIN"/>
    <property type="match status" value="1"/>
</dbReference>
<keyword evidence="3 5" id="KW-0479">Metal-binding</keyword>
<proteinExistence type="inferred from homology"/>
<dbReference type="OrthoDB" id="9785015at2"/>
<dbReference type="Pfam" id="PF13531">
    <property type="entry name" value="SBP_bac_11"/>
    <property type="match status" value="1"/>
</dbReference>
<feature type="binding site" evidence="5">
    <location>
        <position position="67"/>
    </location>
    <ligand>
        <name>molybdate</name>
        <dbReference type="ChEBI" id="CHEBI:36264"/>
    </ligand>
</feature>
<organism evidence="7 8">
    <name type="scientific">Fictibacillus macauensis ZFHKF-1</name>
    <dbReference type="NCBI Taxonomy" id="1196324"/>
    <lineage>
        <taxon>Bacteria</taxon>
        <taxon>Bacillati</taxon>
        <taxon>Bacillota</taxon>
        <taxon>Bacilli</taxon>
        <taxon>Bacillales</taxon>
        <taxon>Fictibacillaceae</taxon>
        <taxon>Fictibacillus</taxon>
    </lineage>
</organism>
<keyword evidence="8" id="KW-1185">Reference proteome</keyword>
<comment type="similarity">
    <text evidence="1">Belongs to the bacterial solute-binding protein ModA family.</text>
</comment>
<feature type="binding site" evidence="5">
    <location>
        <position position="193"/>
    </location>
    <ligand>
        <name>molybdate</name>
        <dbReference type="ChEBI" id="CHEBI:36264"/>
    </ligand>
</feature>
<keyword evidence="2 5" id="KW-0500">Molybdenum</keyword>
<dbReference type="Gene3D" id="3.40.190.10">
    <property type="entry name" value="Periplasmic binding protein-like II"/>
    <property type="match status" value="2"/>
</dbReference>
<dbReference type="GO" id="GO:1901359">
    <property type="term" value="F:tungstate binding"/>
    <property type="evidence" value="ECO:0007669"/>
    <property type="project" value="UniProtKB-ARBA"/>
</dbReference>
<evidence type="ECO:0000256" key="5">
    <source>
        <dbReference type="PIRSR" id="PIRSR004846-1"/>
    </source>
</evidence>
<dbReference type="GO" id="GO:0015689">
    <property type="term" value="P:molybdate ion transport"/>
    <property type="evidence" value="ECO:0007669"/>
    <property type="project" value="InterPro"/>
</dbReference>
<dbReference type="AlphaFoldDB" id="I8AN86"/>
<protein>
    <submittedName>
        <fullName evidence="7">Molybdate ABC transporter molybdate-binding protein ModA</fullName>
    </submittedName>
</protein>
<dbReference type="FunFam" id="3.40.190.10:FF:000035">
    <property type="entry name" value="Molybdate ABC transporter substrate-binding protein"/>
    <property type="match status" value="1"/>
</dbReference>
<evidence type="ECO:0000256" key="1">
    <source>
        <dbReference type="ARBA" id="ARBA00009175"/>
    </source>
</evidence>
<feature type="chain" id="PRO_5039440130" evidence="6">
    <location>
        <begin position="18"/>
        <end position="261"/>
    </location>
</feature>
<feature type="binding site" evidence="5">
    <location>
        <position position="39"/>
    </location>
    <ligand>
        <name>molybdate</name>
        <dbReference type="ChEBI" id="CHEBI:36264"/>
    </ligand>
</feature>
<dbReference type="SUPFAM" id="SSF53850">
    <property type="entry name" value="Periplasmic binding protein-like II"/>
    <property type="match status" value="1"/>
</dbReference>
<dbReference type="CDD" id="cd13537">
    <property type="entry name" value="PBP2_YvgL_like"/>
    <property type="match status" value="1"/>
</dbReference>
<dbReference type="Proteomes" id="UP000004080">
    <property type="component" value="Unassembled WGS sequence"/>
</dbReference>
<dbReference type="NCBIfam" id="TIGR01256">
    <property type="entry name" value="modA"/>
    <property type="match status" value="1"/>
</dbReference>
<dbReference type="GO" id="GO:0030973">
    <property type="term" value="F:molybdate ion binding"/>
    <property type="evidence" value="ECO:0007669"/>
    <property type="project" value="UniProtKB-ARBA"/>
</dbReference>
<evidence type="ECO:0000313" key="8">
    <source>
        <dbReference type="Proteomes" id="UP000004080"/>
    </source>
</evidence>
<dbReference type="InterPro" id="IPR005950">
    <property type="entry name" value="ModA"/>
</dbReference>
<feature type="binding site" evidence="5">
    <location>
        <position position="175"/>
    </location>
    <ligand>
        <name>molybdate</name>
        <dbReference type="ChEBI" id="CHEBI:36264"/>
    </ligand>
</feature>
<sequence length="261" mass="28891">MKKLLIGLSLFFLCIHAGCSNTTQEHRQKTILTISAAASLKDALLAVQKEYEKKHPTIKLRFNFGASGPLQQQISEGAPVDLFLSAAENQFQTLLKDGSIAQKDHTSLLGNELVLVVPKTLTSVASIHDLKKEAVKKVALGTPETVPAGQYAKQTLEHEHVWNALKEKAIYAKDVRQVLTYVETQNAEAGFVYKTDALISQKVKIAAITSEKSHAPIVYPLGIIKQSKHVTEARAFFQYLQQPSTKDIFLKFGFTKLPARH</sequence>
<gene>
    <name evidence="7" type="ORF">A374_01319</name>
</gene>
<evidence type="ECO:0000256" key="4">
    <source>
        <dbReference type="ARBA" id="ARBA00022729"/>
    </source>
</evidence>
<accession>I8AN86</accession>
<feature type="signal peptide" evidence="6">
    <location>
        <begin position="1"/>
        <end position="17"/>
    </location>
</feature>
<evidence type="ECO:0000256" key="3">
    <source>
        <dbReference type="ARBA" id="ARBA00022723"/>
    </source>
</evidence>
<dbReference type="eggNOG" id="COG0725">
    <property type="taxonomic scope" value="Bacteria"/>
</dbReference>
<name>I8AN86_9BACL</name>
<dbReference type="GO" id="GO:0046872">
    <property type="term" value="F:metal ion binding"/>
    <property type="evidence" value="ECO:0007669"/>
    <property type="project" value="UniProtKB-KW"/>
</dbReference>
<feature type="binding site" evidence="5">
    <location>
        <position position="148"/>
    </location>
    <ligand>
        <name>molybdate</name>
        <dbReference type="ChEBI" id="CHEBI:36264"/>
    </ligand>
</feature>
<dbReference type="PATRIC" id="fig|1196324.3.peg.263"/>